<evidence type="ECO:0000256" key="2">
    <source>
        <dbReference type="SAM" id="MobiDB-lite"/>
    </source>
</evidence>
<feature type="region of interest" description="Disordered" evidence="2">
    <location>
        <begin position="41"/>
        <end position="105"/>
    </location>
</feature>
<dbReference type="EMBL" id="NSDM01000004">
    <property type="protein sequence ID" value="MDQ2584687.1"/>
    <property type="molecule type" value="Genomic_DNA"/>
</dbReference>
<dbReference type="InterPro" id="IPR023365">
    <property type="entry name" value="Sortase_dom-sf"/>
</dbReference>
<proteinExistence type="predicted"/>
<name>A0ABU0WZA7_9PSEU</name>
<comment type="caution">
    <text evidence="3">The sequence shown here is derived from an EMBL/GenBank/DDBJ whole genome shotgun (WGS) entry which is preliminary data.</text>
</comment>
<reference evidence="3 4" key="1">
    <citation type="submission" date="2017-06" db="EMBL/GenBank/DDBJ databases">
        <title>Cultured bacterium strain Saccharothrix yanglingensis Hhs.015.</title>
        <authorList>
            <person name="Xia Y."/>
        </authorList>
    </citation>
    <scope>NUCLEOTIDE SEQUENCE [LARGE SCALE GENOMIC DNA]</scope>
    <source>
        <strain evidence="3 4">Hhs.015</strain>
    </source>
</reference>
<dbReference type="CDD" id="cd05829">
    <property type="entry name" value="Sortase_F"/>
    <property type="match status" value="1"/>
</dbReference>
<dbReference type="InterPro" id="IPR005754">
    <property type="entry name" value="Sortase"/>
</dbReference>
<dbReference type="Proteomes" id="UP001225605">
    <property type="component" value="Unassembled WGS sequence"/>
</dbReference>
<keyword evidence="1" id="KW-0378">Hydrolase</keyword>
<keyword evidence="4" id="KW-1185">Reference proteome</keyword>
<feature type="compositionally biased region" description="Low complexity" evidence="2">
    <location>
        <begin position="83"/>
        <end position="99"/>
    </location>
</feature>
<feature type="compositionally biased region" description="Low complexity" evidence="2">
    <location>
        <begin position="41"/>
        <end position="50"/>
    </location>
</feature>
<sequence>MRPDDAHVRALVTGVAVAALLASAALVVTRSAEVVPAGAPVPADAVVPHPLGDSARSGRGADLAGLPVGANAPASPPPPSAQPPAQQEQQQQQQQPAQQRPGTVRLPQGGLATLVREEVTADGVLPVPEGVGEATWWGVDLGAAEGATVLAGHVNWKGMTGPFDELWRSAAGQRVTVVDTAGKSFAFTVTQVEAVRKDDLPNRAVELFGPRGPHRLVLVTCGGRWVGGGTGYEENRVVIATPA</sequence>
<evidence type="ECO:0000256" key="1">
    <source>
        <dbReference type="ARBA" id="ARBA00022801"/>
    </source>
</evidence>
<dbReference type="Gene3D" id="2.40.260.10">
    <property type="entry name" value="Sortase"/>
    <property type="match status" value="1"/>
</dbReference>
<organism evidence="3 4">
    <name type="scientific">Saccharothrix yanglingensis</name>
    <dbReference type="NCBI Taxonomy" id="659496"/>
    <lineage>
        <taxon>Bacteria</taxon>
        <taxon>Bacillati</taxon>
        <taxon>Actinomycetota</taxon>
        <taxon>Actinomycetes</taxon>
        <taxon>Pseudonocardiales</taxon>
        <taxon>Pseudonocardiaceae</taxon>
        <taxon>Saccharothrix</taxon>
    </lineage>
</organism>
<evidence type="ECO:0000313" key="4">
    <source>
        <dbReference type="Proteomes" id="UP001225605"/>
    </source>
</evidence>
<dbReference type="SUPFAM" id="SSF63817">
    <property type="entry name" value="Sortase"/>
    <property type="match status" value="1"/>
</dbReference>
<evidence type="ECO:0000313" key="3">
    <source>
        <dbReference type="EMBL" id="MDQ2584687.1"/>
    </source>
</evidence>
<gene>
    <name evidence="3" type="ORF">CKY47_12010</name>
</gene>
<dbReference type="InterPro" id="IPR042001">
    <property type="entry name" value="Sortase_F"/>
</dbReference>
<protein>
    <submittedName>
        <fullName evidence="3">Peptidase C60 sortase A and B</fullName>
    </submittedName>
</protein>
<dbReference type="Pfam" id="PF04203">
    <property type="entry name" value="Sortase"/>
    <property type="match status" value="1"/>
</dbReference>
<accession>A0ABU0WZA7</accession>